<keyword evidence="2" id="KW-1185">Reference proteome</keyword>
<organism evidence="1 2">
    <name type="scientific">Schistosoma mattheei</name>
    <dbReference type="NCBI Taxonomy" id="31246"/>
    <lineage>
        <taxon>Eukaryota</taxon>
        <taxon>Metazoa</taxon>
        <taxon>Spiralia</taxon>
        <taxon>Lophotrochozoa</taxon>
        <taxon>Platyhelminthes</taxon>
        <taxon>Trematoda</taxon>
        <taxon>Digenea</taxon>
        <taxon>Strigeidida</taxon>
        <taxon>Schistosomatoidea</taxon>
        <taxon>Schistosomatidae</taxon>
        <taxon>Schistosoma</taxon>
    </lineage>
</organism>
<proteinExistence type="predicted"/>
<dbReference type="Proteomes" id="UP000269396">
    <property type="component" value="Unassembled WGS sequence"/>
</dbReference>
<dbReference type="AlphaFoldDB" id="A0A183PM37"/>
<reference evidence="1 2" key="1">
    <citation type="submission" date="2018-11" db="EMBL/GenBank/DDBJ databases">
        <authorList>
            <consortium name="Pathogen Informatics"/>
        </authorList>
    </citation>
    <scope>NUCLEOTIDE SEQUENCE [LARGE SCALE GENOMIC DNA]</scope>
    <source>
        <strain>Denwood</strain>
        <strain evidence="2">Zambia</strain>
    </source>
</reference>
<accession>A0A183PM37</accession>
<evidence type="ECO:0000313" key="2">
    <source>
        <dbReference type="Proteomes" id="UP000269396"/>
    </source>
</evidence>
<sequence length="133" mass="15346">MDAEHSDDWGIGGELELAQDFEVIDLNEFDSSCGYISEADDSTYISSFLNGLVTDETLYSRYLNGIISFDDLMREMNHSTTLDNDSCHSSDSDCSSKNDDSEYSTRKFTYDLFKFYHKYTLIVLYVRTMGIYY</sequence>
<gene>
    <name evidence="1" type="ORF">SMTD_LOCUS15423</name>
</gene>
<evidence type="ECO:0000313" key="1">
    <source>
        <dbReference type="EMBL" id="VDP68571.1"/>
    </source>
</evidence>
<name>A0A183PM37_9TREM</name>
<dbReference type="EMBL" id="UZAL01035833">
    <property type="protein sequence ID" value="VDP68571.1"/>
    <property type="molecule type" value="Genomic_DNA"/>
</dbReference>
<protein>
    <submittedName>
        <fullName evidence="1">Uncharacterized protein</fullName>
    </submittedName>
</protein>